<dbReference type="AlphaFoldDB" id="A0A428WBU8"/>
<evidence type="ECO:0000313" key="5">
    <source>
        <dbReference type="EMBL" id="RSM40397.1"/>
    </source>
</evidence>
<reference evidence="5 6" key="1">
    <citation type="submission" date="2018-05" db="EMBL/GenBank/DDBJ databases">
        <title>Evolution of GPA BGCs.</title>
        <authorList>
            <person name="Waglechner N."/>
            <person name="Wright G.D."/>
        </authorList>
    </citation>
    <scope>NUCLEOTIDE SEQUENCE [LARGE SCALE GENOMIC DNA]</scope>
    <source>
        <strain evidence="5 6">DSM 5908</strain>
    </source>
</reference>
<comment type="caution">
    <text evidence="5">The sequence shown here is derived from an EMBL/GenBank/DDBJ whole genome shotgun (WGS) entry which is preliminary data.</text>
</comment>
<protein>
    <submittedName>
        <fullName evidence="5">FAD-dependent oxidoreductase</fullName>
    </submittedName>
</protein>
<feature type="domain" description="FAD-binding" evidence="4">
    <location>
        <begin position="17"/>
        <end position="379"/>
    </location>
</feature>
<dbReference type="NCBIfam" id="NF004780">
    <property type="entry name" value="PRK06126.1"/>
    <property type="match status" value="1"/>
</dbReference>
<dbReference type="Pfam" id="PF01494">
    <property type="entry name" value="FAD_binding_3"/>
    <property type="match status" value="1"/>
</dbReference>
<keyword evidence="2" id="KW-0285">Flavoprotein</keyword>
<dbReference type="Pfam" id="PF21274">
    <property type="entry name" value="Rng_hyd_C"/>
    <property type="match status" value="1"/>
</dbReference>
<dbReference type="Gene3D" id="3.40.30.120">
    <property type="match status" value="1"/>
</dbReference>
<dbReference type="Gene3D" id="3.30.9.10">
    <property type="entry name" value="D-Amino Acid Oxidase, subunit A, domain 2"/>
    <property type="match status" value="1"/>
</dbReference>
<evidence type="ECO:0000256" key="2">
    <source>
        <dbReference type="ARBA" id="ARBA00022630"/>
    </source>
</evidence>
<sequence>MNGDTPAAAGHAPRAIETAVLVVGAGPVGLTAAMQLAHRGNDVVVIEQRGADVPASAKCNHISARTMEIYRRLDVADAIRAEGLPDDFPNDGVYATRLTGYELTRFRMPCRRDRFDDHGYDDGDLPSPERAARVSQLYLEPVLRHHLRERFSEVPVLHETRFTGFEQHDDHVVSYAVREDTGEEFEIRSRYVIGADGASSSVRKALGLRLRGDDNLTRARTRLFRAPDLLSRFNYPRAWMNWFIVDDIWSSLLAIDGEELWNFHCFMPPTREFADLDLDKALRDALGVGPDFTYETVRDEDWIGRRLVAGTFQVGRVFLSGDAAHLWVPYGGYGMNAGIADVANLAWMMDAVLQGWAPESLLAAHDAERRPVTEQVSAFASNFVEVLQETESEVIEEDSAAGAAARRAFGQRLRDANIRSMVPTGLNFGYTYGTSPIVVHDGEEPPPFTMGDYQPSTVPGARLPHFWFADGESLYDALPDGFTLLRFDDNVDVAPLAAAAAERGVPLRVVNVDPAEDVEKGIDLADLGYRHALVLARPDQHVAWRGAALPPDPGALLDQVRGAVTAQCNRPERQASRTLSK</sequence>
<keyword evidence="6" id="KW-1185">Reference proteome</keyword>
<evidence type="ECO:0000259" key="4">
    <source>
        <dbReference type="Pfam" id="PF01494"/>
    </source>
</evidence>
<evidence type="ECO:0000313" key="6">
    <source>
        <dbReference type="Proteomes" id="UP000286716"/>
    </source>
</evidence>
<dbReference type="InterPro" id="IPR050641">
    <property type="entry name" value="RIFMO-like"/>
</dbReference>
<dbReference type="RefSeq" id="WP_020638686.1">
    <property type="nucleotide sequence ID" value="NZ_QHHU01000040.1"/>
</dbReference>
<dbReference type="PRINTS" id="PR00420">
    <property type="entry name" value="RNGMNOXGNASE"/>
</dbReference>
<dbReference type="Gene3D" id="3.50.50.60">
    <property type="entry name" value="FAD/NAD(P)-binding domain"/>
    <property type="match status" value="1"/>
</dbReference>
<dbReference type="SUPFAM" id="SSF51905">
    <property type="entry name" value="FAD/NAD(P)-binding domain"/>
    <property type="match status" value="1"/>
</dbReference>
<accession>A0A428WBU8</accession>
<dbReference type="Proteomes" id="UP000286716">
    <property type="component" value="Unassembled WGS sequence"/>
</dbReference>
<dbReference type="GO" id="GO:0016709">
    <property type="term" value="F:oxidoreductase activity, acting on paired donors, with incorporation or reduction of molecular oxygen, NAD(P)H as one donor, and incorporation of one atom of oxygen"/>
    <property type="evidence" value="ECO:0007669"/>
    <property type="project" value="UniProtKB-ARBA"/>
</dbReference>
<dbReference type="GO" id="GO:0071949">
    <property type="term" value="F:FAD binding"/>
    <property type="evidence" value="ECO:0007669"/>
    <property type="project" value="InterPro"/>
</dbReference>
<dbReference type="PANTHER" id="PTHR43004">
    <property type="entry name" value="TRK SYSTEM POTASSIUM UPTAKE PROTEIN"/>
    <property type="match status" value="1"/>
</dbReference>
<dbReference type="InterPro" id="IPR002938">
    <property type="entry name" value="FAD-bd"/>
</dbReference>
<evidence type="ECO:0000256" key="3">
    <source>
        <dbReference type="ARBA" id="ARBA00022827"/>
    </source>
</evidence>
<gene>
    <name evidence="5" type="ORF">DMA12_27375</name>
</gene>
<evidence type="ECO:0000256" key="1">
    <source>
        <dbReference type="ARBA" id="ARBA00001974"/>
    </source>
</evidence>
<name>A0A428WBU8_AMYBA</name>
<dbReference type="PANTHER" id="PTHR43004:SF19">
    <property type="entry name" value="BINDING MONOOXYGENASE, PUTATIVE (JCVI)-RELATED"/>
    <property type="match status" value="1"/>
</dbReference>
<proteinExistence type="predicted"/>
<dbReference type="OrthoDB" id="4246007at2"/>
<keyword evidence="3" id="KW-0274">FAD</keyword>
<organism evidence="5 6">
    <name type="scientific">Amycolatopsis balhimycina DSM 5908</name>
    <dbReference type="NCBI Taxonomy" id="1081091"/>
    <lineage>
        <taxon>Bacteria</taxon>
        <taxon>Bacillati</taxon>
        <taxon>Actinomycetota</taxon>
        <taxon>Actinomycetes</taxon>
        <taxon>Pseudonocardiales</taxon>
        <taxon>Pseudonocardiaceae</taxon>
        <taxon>Amycolatopsis</taxon>
    </lineage>
</organism>
<comment type="cofactor">
    <cofactor evidence="1">
        <name>FAD</name>
        <dbReference type="ChEBI" id="CHEBI:57692"/>
    </cofactor>
</comment>
<dbReference type="InterPro" id="IPR036188">
    <property type="entry name" value="FAD/NAD-bd_sf"/>
</dbReference>
<dbReference type="EMBL" id="QHHU01000040">
    <property type="protein sequence ID" value="RSM40397.1"/>
    <property type="molecule type" value="Genomic_DNA"/>
</dbReference>